<proteinExistence type="inferred from homology"/>
<evidence type="ECO:0000256" key="5">
    <source>
        <dbReference type="ARBA" id="ARBA00022552"/>
    </source>
</evidence>
<organism evidence="10 11">
    <name type="scientific">Coemansia brasiliensis</name>
    <dbReference type="NCBI Taxonomy" id="2650707"/>
    <lineage>
        <taxon>Eukaryota</taxon>
        <taxon>Fungi</taxon>
        <taxon>Fungi incertae sedis</taxon>
        <taxon>Zoopagomycota</taxon>
        <taxon>Kickxellomycotina</taxon>
        <taxon>Kickxellomycetes</taxon>
        <taxon>Kickxellales</taxon>
        <taxon>Kickxellaceae</taxon>
        <taxon>Coemansia</taxon>
    </lineage>
</organism>
<evidence type="ECO:0000313" key="10">
    <source>
        <dbReference type="EMBL" id="KAJ2847414.1"/>
    </source>
</evidence>
<evidence type="ECO:0000256" key="3">
    <source>
        <dbReference type="ARBA" id="ARBA00018689"/>
    </source>
</evidence>
<dbReference type="Pfam" id="PF10153">
    <property type="entry name" value="Efg1"/>
    <property type="match status" value="1"/>
</dbReference>
<evidence type="ECO:0000256" key="7">
    <source>
        <dbReference type="ARBA" id="ARBA00023242"/>
    </source>
</evidence>
<keyword evidence="11" id="KW-1185">Reference proteome</keyword>
<dbReference type="Proteomes" id="UP001139887">
    <property type="component" value="Unassembled WGS sequence"/>
</dbReference>
<evidence type="ECO:0000256" key="4">
    <source>
        <dbReference type="ARBA" id="ARBA00019827"/>
    </source>
</evidence>
<evidence type="ECO:0000313" key="11">
    <source>
        <dbReference type="Proteomes" id="UP001139887"/>
    </source>
</evidence>
<feature type="region of interest" description="Disordered" evidence="9">
    <location>
        <begin position="215"/>
        <end position="238"/>
    </location>
</feature>
<keyword evidence="5" id="KW-0698">rRNA processing</keyword>
<evidence type="ECO:0000256" key="1">
    <source>
        <dbReference type="ARBA" id="ARBA00004604"/>
    </source>
</evidence>
<gene>
    <name evidence="10" type="primary">EFG1</name>
    <name evidence="10" type="ORF">IWW36_003867</name>
</gene>
<dbReference type="GO" id="GO:0005730">
    <property type="term" value="C:nucleolus"/>
    <property type="evidence" value="ECO:0007669"/>
    <property type="project" value="UniProtKB-SubCell"/>
</dbReference>
<comment type="subcellular location">
    <subcellularLocation>
        <location evidence="1">Nucleus</location>
        <location evidence="1">Nucleolus</location>
    </subcellularLocation>
</comment>
<dbReference type="GO" id="GO:0030688">
    <property type="term" value="C:preribosome, small subunit precursor"/>
    <property type="evidence" value="ECO:0007669"/>
    <property type="project" value="TreeGrafter"/>
</dbReference>
<dbReference type="AlphaFoldDB" id="A0A9W8I4M6"/>
<evidence type="ECO:0000256" key="8">
    <source>
        <dbReference type="SAM" id="Coils"/>
    </source>
</evidence>
<sequence>MPRTQEQQRSRYREAKPYATENSKPGRSGQRKEPPMPTSLTACKKQVRNVSRLLKRDNLDSATRVDLERRLKALNILQSQMSNAQTDKANASRYHGIKFFERKKIIRKLSQLEKKMETAENKQELESKQHELLVNLNYTTYYPNEFKYISLYPADPSKTTEETKERQKVIREKIAQAMDVGDLPKDPRLVNAEDRKAIRKNNKLLLRTVSLAHNANAEYAEPGSDDGSDQEEEDEFFA</sequence>
<keyword evidence="6 8" id="KW-0175">Coiled coil</keyword>
<dbReference type="InterPro" id="IPR019310">
    <property type="entry name" value="Efg1"/>
</dbReference>
<feature type="coiled-coil region" evidence="8">
    <location>
        <begin position="102"/>
        <end position="129"/>
    </location>
</feature>
<dbReference type="InterPro" id="IPR050786">
    <property type="entry name" value="EFG1_rRNA-proc"/>
</dbReference>
<evidence type="ECO:0000256" key="2">
    <source>
        <dbReference type="ARBA" id="ARBA00006916"/>
    </source>
</evidence>
<comment type="caution">
    <text evidence="10">The sequence shown here is derived from an EMBL/GenBank/DDBJ whole genome shotgun (WGS) entry which is preliminary data.</text>
</comment>
<feature type="region of interest" description="Disordered" evidence="9">
    <location>
        <begin position="1"/>
        <end position="42"/>
    </location>
</feature>
<keyword evidence="7" id="KW-0539">Nucleus</keyword>
<reference evidence="10" key="1">
    <citation type="submission" date="2022-07" db="EMBL/GenBank/DDBJ databases">
        <title>Phylogenomic reconstructions and comparative analyses of Kickxellomycotina fungi.</title>
        <authorList>
            <person name="Reynolds N.K."/>
            <person name="Stajich J.E."/>
            <person name="Barry K."/>
            <person name="Grigoriev I.V."/>
            <person name="Crous P."/>
            <person name="Smith M.E."/>
        </authorList>
    </citation>
    <scope>NUCLEOTIDE SEQUENCE</scope>
    <source>
        <strain evidence="10">NRRL 1566</strain>
    </source>
</reference>
<dbReference type="EMBL" id="JANBUW010000322">
    <property type="protein sequence ID" value="KAJ2847414.1"/>
    <property type="molecule type" value="Genomic_DNA"/>
</dbReference>
<evidence type="ECO:0000256" key="9">
    <source>
        <dbReference type="SAM" id="MobiDB-lite"/>
    </source>
</evidence>
<name>A0A9W8I4M6_9FUNG</name>
<dbReference type="PANTHER" id="PTHR33911:SF1">
    <property type="entry name" value="RRNA-PROCESSING PROTEIN EFG1"/>
    <property type="match status" value="1"/>
</dbReference>
<dbReference type="GO" id="GO:0000462">
    <property type="term" value="P:maturation of SSU-rRNA from tricistronic rRNA transcript (SSU-rRNA, 5.8S rRNA, LSU-rRNA)"/>
    <property type="evidence" value="ECO:0007669"/>
    <property type="project" value="TreeGrafter"/>
</dbReference>
<dbReference type="OrthoDB" id="47732at2759"/>
<protein>
    <recommendedName>
        <fullName evidence="3">rRNA-processing protein EFG1</fullName>
    </recommendedName>
    <alternativeName>
        <fullName evidence="4">rRNA-processing protein efg1</fullName>
    </alternativeName>
</protein>
<feature type="compositionally biased region" description="Acidic residues" evidence="9">
    <location>
        <begin position="223"/>
        <end position="238"/>
    </location>
</feature>
<comment type="similarity">
    <text evidence="2">Belongs to the EFG1 family.</text>
</comment>
<accession>A0A9W8I4M6</accession>
<dbReference type="PANTHER" id="PTHR33911">
    <property type="entry name" value="RRNA-PROCESSING PROTEIN EFG1"/>
    <property type="match status" value="1"/>
</dbReference>
<feature type="compositionally biased region" description="Basic and acidic residues" evidence="9">
    <location>
        <begin position="1"/>
        <end position="16"/>
    </location>
</feature>
<evidence type="ECO:0000256" key="6">
    <source>
        <dbReference type="ARBA" id="ARBA00023054"/>
    </source>
</evidence>